<comment type="caution">
    <text evidence="3">The sequence shown here is derived from an EMBL/GenBank/DDBJ whole genome shotgun (WGS) entry which is preliminary data.</text>
</comment>
<protein>
    <recommendedName>
        <fullName evidence="2">HNH nuclease domain-containing protein</fullName>
    </recommendedName>
</protein>
<evidence type="ECO:0000313" key="4">
    <source>
        <dbReference type="Proteomes" id="UP000237441"/>
    </source>
</evidence>
<dbReference type="Proteomes" id="UP000237441">
    <property type="component" value="Unassembled WGS sequence"/>
</dbReference>
<name>A0A2S7YQ31_BEABA</name>
<evidence type="ECO:0000259" key="2">
    <source>
        <dbReference type="Pfam" id="PF13391"/>
    </source>
</evidence>
<evidence type="ECO:0000256" key="1">
    <source>
        <dbReference type="SAM" id="MobiDB-lite"/>
    </source>
</evidence>
<proteinExistence type="predicted"/>
<gene>
    <name evidence="3" type="ORF">BB8028_0009g01310</name>
</gene>
<organism evidence="3 4">
    <name type="scientific">Beauveria bassiana</name>
    <name type="common">White muscardine disease fungus</name>
    <name type="synonym">Tritirachium shiotae</name>
    <dbReference type="NCBI Taxonomy" id="176275"/>
    <lineage>
        <taxon>Eukaryota</taxon>
        <taxon>Fungi</taxon>
        <taxon>Dikarya</taxon>
        <taxon>Ascomycota</taxon>
        <taxon>Pezizomycotina</taxon>
        <taxon>Sordariomycetes</taxon>
        <taxon>Hypocreomycetidae</taxon>
        <taxon>Hypocreales</taxon>
        <taxon>Cordycipitaceae</taxon>
        <taxon>Beauveria</taxon>
    </lineage>
</organism>
<feature type="region of interest" description="Disordered" evidence="1">
    <location>
        <begin position="324"/>
        <end position="353"/>
    </location>
</feature>
<sequence>MRLQHVCLSQPLPSNFRSHVSIWHPGYIRGEDTMFSLPCLDEVGPEDVADDEVVDGNGKVRLAQAGYGVHMGTMLLACQVITGNSFDTAYLSYDRKGNNKVQMNARGILTHDHYFLHVPQSDRDTTSYAVTPNFENWRFPEALPSSWHSIAITPRDSKPSCIISGRMATEKAHVIPQSQDKWYTNNAMSDYSQAAESVHNSVDNMIRLRADLSRIFHDCAFALVPKSDTNGREHTVVHFFSTTNGAGDAAFWHHNQKVHSLASVAPQFLFARFALTVFARIKDFILRGECRQIAVVLGGIDSSGSPAWVTREVEMDRAQRLSRYGPLTSHKRARPQCCESQQDDDQKSPEGVRMFGYGLGEPEDYTSRTRAWLGADETRSISEFSSDGSLDLRNC</sequence>
<reference evidence="3 4" key="1">
    <citation type="submission" date="2016-07" db="EMBL/GenBank/DDBJ databases">
        <title>Comparative genomics of the entomopathogenic fungus Beauveria bassiana.</title>
        <authorList>
            <person name="Valero Jimenez C.A."/>
            <person name="Zwaan B.J."/>
            <person name="Van Kan J.A."/>
            <person name="Takken W."/>
            <person name="Debets A.J."/>
            <person name="Schoustra S.E."/>
            <person name="Koenraadt C.J."/>
        </authorList>
    </citation>
    <scope>NUCLEOTIDE SEQUENCE [LARGE SCALE GENOMIC DNA]</scope>
    <source>
        <strain evidence="3 4">ARSEF 8028</strain>
    </source>
</reference>
<dbReference type="EMBL" id="JRHA01000009">
    <property type="protein sequence ID" value="PQK17932.1"/>
    <property type="molecule type" value="Genomic_DNA"/>
</dbReference>
<dbReference type="OrthoDB" id="2142759at2759"/>
<dbReference type="InterPro" id="IPR003615">
    <property type="entry name" value="HNH_nuc"/>
</dbReference>
<dbReference type="Pfam" id="PF13391">
    <property type="entry name" value="HNH_2"/>
    <property type="match status" value="1"/>
</dbReference>
<evidence type="ECO:0000313" key="3">
    <source>
        <dbReference type="EMBL" id="PQK17932.1"/>
    </source>
</evidence>
<feature type="domain" description="HNH nuclease" evidence="2">
    <location>
        <begin position="161"/>
        <end position="223"/>
    </location>
</feature>
<accession>A0A2S7YQ31</accession>
<dbReference type="AlphaFoldDB" id="A0A2S7YQ31"/>